<dbReference type="SMART" id="SM00733">
    <property type="entry name" value="Mterf"/>
    <property type="match status" value="9"/>
</dbReference>
<dbReference type="Gene3D" id="1.25.70.10">
    <property type="entry name" value="Transcription termination factor 3, mitochondrial"/>
    <property type="match status" value="1"/>
</dbReference>
<dbReference type="AlphaFoldDB" id="A0A0G4AP37"/>
<protein>
    <submittedName>
        <fullName evidence="5">Embryo defective 2219</fullName>
    </submittedName>
</protein>
<dbReference type="Pfam" id="PF02536">
    <property type="entry name" value="mTERF"/>
    <property type="match status" value="1"/>
</dbReference>
<dbReference type="EMBL" id="KM461203">
    <property type="protein sequence ID" value="AKM76446.1"/>
    <property type="molecule type" value="mRNA"/>
</dbReference>
<keyword evidence="3" id="KW-0809">Transit peptide</keyword>
<organism evidence="5">
    <name type="scientific">Pelargonium nanum</name>
    <dbReference type="NCBI Taxonomy" id="59882"/>
    <lineage>
        <taxon>Eukaryota</taxon>
        <taxon>Viridiplantae</taxon>
        <taxon>Streptophyta</taxon>
        <taxon>Embryophyta</taxon>
        <taxon>Tracheophyta</taxon>
        <taxon>Spermatophyta</taxon>
        <taxon>Magnoliopsida</taxon>
        <taxon>eudicotyledons</taxon>
        <taxon>Gunneridae</taxon>
        <taxon>Pentapetalae</taxon>
        <taxon>rosids</taxon>
        <taxon>malvids</taxon>
        <taxon>Geraniales</taxon>
        <taxon>Geraniaceae</taxon>
        <taxon>Pelargonium</taxon>
    </lineage>
</organism>
<evidence type="ECO:0000256" key="3">
    <source>
        <dbReference type="ARBA" id="ARBA00022946"/>
    </source>
</evidence>
<evidence type="ECO:0000256" key="1">
    <source>
        <dbReference type="ARBA" id="ARBA00007692"/>
    </source>
</evidence>
<sequence length="655" mass="74463">MLSSATLHSSLASFHLFLRHQQPLHSSSTLCLCSAVNDHDPLATTPSDGGGGLQPLPRKHNYKPTSHQTPLSPEDKVRILELSLVTKRTPQFPGSIFVQSPGDADVASSLPPLNTLFRDKPDHADDVVDEDMLMRAVEIRRNVTAEIFREALMKKGKFGIRYAANLVSSLADFIDYVMIEAATMKRQPEFSDWSFNLRAKTVIQESEVVPLIRWLKHNSQSYIRIGKLISMTKGNLKSIRLLAEWLNSVRVRGEFLGSVMLRAGDNIFQRSVEELDEIVEYLESKGVRREWMGYVISRCPGLLCCSMEELRTRVAFYVDMGMNDHDFGTMVFDCPKALGFLTLEEMTQKVNYLKEFGLNNEQVGKLLAFKPELMCCSIEERWKPLVKYLYYLGISRMGMRKILVVKPMVFCIDLESNIVQKVRFFQDMGIRNDAIGKMLVKFPPLLTYSLLKKIRPVVIFLMTRAGVTQTDITKVIALAPELLGCSISKKLEVNMKYFLSLGISIRQLGAMIADFPMLLRYNIDVLRPKYQYLRRTMVRPLLDVIEFPRFFSYSLEGRIIPRHKILVENRINFKLHHMLASTDEEFERKVVAAVDRRIRFESSVKARTLSGSLLIKCGEVVPRDSESPDCSIIKTESSCSGSEVSISPSLTESTI</sequence>
<dbReference type="InterPro" id="IPR003690">
    <property type="entry name" value="MTERF"/>
</dbReference>
<dbReference type="PANTHER" id="PTHR13068:SF98">
    <property type="entry name" value="TRANSCRIPTION TERMINATION FACTOR MTERF2, CHLOROPLASTIC"/>
    <property type="match status" value="1"/>
</dbReference>
<accession>A0A0G4AP37</accession>
<dbReference type="GO" id="GO:0003676">
    <property type="term" value="F:nucleic acid binding"/>
    <property type="evidence" value="ECO:0007669"/>
    <property type="project" value="InterPro"/>
</dbReference>
<evidence type="ECO:0000256" key="4">
    <source>
        <dbReference type="SAM" id="MobiDB-lite"/>
    </source>
</evidence>
<keyword evidence="2" id="KW-0805">Transcription regulation</keyword>
<feature type="region of interest" description="Disordered" evidence="4">
    <location>
        <begin position="43"/>
        <end position="71"/>
    </location>
</feature>
<reference evidence="5" key="1">
    <citation type="submission" date="2014-09" db="EMBL/GenBank/DDBJ databases">
        <title>Coevolution between plastid and nuclear genomes in Geraniaceae.</title>
        <authorList>
            <person name="Zhang J."/>
            <person name="Ruhlman T.A."/>
            <person name="Sabir J."/>
            <person name="Blazier J.C."/>
            <person name="Jansen R.K."/>
        </authorList>
    </citation>
    <scope>NUCLEOTIDE SEQUENCE</scope>
</reference>
<keyword evidence="2" id="KW-0806">Transcription termination</keyword>
<name>A0A0G4AP37_9ROSI</name>
<dbReference type="InterPro" id="IPR038538">
    <property type="entry name" value="MTERF_sf"/>
</dbReference>
<comment type="similarity">
    <text evidence="1">Belongs to the mTERF family.</text>
</comment>
<evidence type="ECO:0000256" key="2">
    <source>
        <dbReference type="ARBA" id="ARBA00022472"/>
    </source>
</evidence>
<dbReference type="PANTHER" id="PTHR13068">
    <property type="entry name" value="CGI-12 PROTEIN-RELATED"/>
    <property type="match status" value="1"/>
</dbReference>
<proteinExistence type="evidence at transcript level"/>
<keyword evidence="2" id="KW-0804">Transcription</keyword>
<evidence type="ECO:0000313" key="5">
    <source>
        <dbReference type="EMBL" id="AKM76446.1"/>
    </source>
</evidence>
<dbReference type="GO" id="GO:0006353">
    <property type="term" value="P:DNA-templated transcription termination"/>
    <property type="evidence" value="ECO:0007669"/>
    <property type="project" value="UniProtKB-KW"/>
</dbReference>